<sequence>MPSRAHTQADWDKHADEIRELLKKKTFTEVAAFMEAEHNFAATERQYKYRFGNEKYLTEKEWKWIDLELQRRSAAGKQSHVYLKDTLQSADRVDRATARYGKRAYSEVDSNGMPNPCPKRISVRTPPALTPEPIADQPDIPSEVEEAVEIQDITVLHSTTEHSFRLPSTPDPELQLEADIQRNFDAADWTLTSPASQSPSELEAFFAPFKFFETGIEDFALVAQASPRETGRDGSPSPTFSFVIHRRVQQWMANLPIFQVQSLLEQRAHIPLQAHSVRERSPFATTSTFNGLAMDAGREALTNLLSSVAGNQLGVDFPQVVSKLEDIVPQKEPNALSKQLGYFLNSRSIPSSGLWYLFGLVAYFLSNNILDNVRTDTFLKWAIDQHFTEQLVLFVEVKTPTIEIFSVKILKSTIRIRNFELAQALLRRGVVLDRLTDETNWIDDPELTKQILDRADPKLYYEKTGSMLLRFALIKNRFDLAKRIIDKGVSVNSELDRETPLYYAAWSGTARHVRFLLECGADVDAITHYNRTSPATWTALAAAVCWKRKEIVAMLLEHHASISCKVGYMDLLEWTSLEDRNMYNLLKKSVGDVGFNLGDLIFAATEGIHSLDAYKSRYQEGITTHLLEQALHESIVRENLEAVVTLLQSGVSPDGDTLHTRPLESAIDTEKRYEICQLLINLGARVDVPGILRKVVKSEDSCHLLSLFVECQANLDHQCNGALVEAAEAFEIESVIYLLARGVDVNTSDLGWTPIQAAARSGNPEMIELLLSYNADINAPAYLNGGRTALQAALDSEWDCKAAELLLDRGANVSAPPAFVNGLTALEAVWTWWYGEEKQRRAICHRLLDAGAPINRPWGKASSVLHHMISKGEDNLLARCLEPHYNVNLEHMWVDPEVLPNGKGPQPRTPIQLAAERGHIKQVKMLLCHGADINARPAPRFGRTALQAAASTGNKELVEFLLTNMAEVSAKPAVYGGITALQGAAISGNVTLVALLLEKGARVNEEPSVLEGRYAIEGAAEHGRLDTVQFLLNAGAKGNLRRKMGFQFAIELAELNNHSHIVALLKEAEEKRLDGETENDM</sequence>
<dbReference type="AlphaFoldDB" id="A0A2V1DPW4"/>
<dbReference type="PROSITE" id="PS50297">
    <property type="entry name" value="ANK_REP_REGION"/>
    <property type="match status" value="5"/>
</dbReference>
<dbReference type="InterPro" id="IPR002110">
    <property type="entry name" value="Ankyrin_rpt"/>
</dbReference>
<feature type="repeat" description="ANK" evidence="3">
    <location>
        <begin position="750"/>
        <end position="782"/>
    </location>
</feature>
<dbReference type="SMART" id="SM00248">
    <property type="entry name" value="ANK"/>
    <property type="match status" value="13"/>
</dbReference>
<feature type="repeat" description="ANK" evidence="3">
    <location>
        <begin position="976"/>
        <end position="1008"/>
    </location>
</feature>
<dbReference type="Pfam" id="PF13637">
    <property type="entry name" value="Ank_4"/>
    <property type="match status" value="1"/>
</dbReference>
<dbReference type="PROSITE" id="PS50088">
    <property type="entry name" value="ANK_REPEAT"/>
    <property type="match status" value="6"/>
</dbReference>
<feature type="repeat" description="ANK" evidence="3">
    <location>
        <begin position="941"/>
        <end position="973"/>
    </location>
</feature>
<keyword evidence="6" id="KW-1185">Reference proteome</keyword>
<dbReference type="PANTHER" id="PTHR24123">
    <property type="entry name" value="ANKYRIN REPEAT-CONTAINING"/>
    <property type="match status" value="1"/>
</dbReference>
<evidence type="ECO:0000256" key="1">
    <source>
        <dbReference type="ARBA" id="ARBA00022737"/>
    </source>
</evidence>
<evidence type="ECO:0000259" key="4">
    <source>
        <dbReference type="Pfam" id="PF14420"/>
    </source>
</evidence>
<dbReference type="InterPro" id="IPR025676">
    <property type="entry name" value="Clr5_dom"/>
</dbReference>
<dbReference type="PANTHER" id="PTHR24123:SF33">
    <property type="entry name" value="PROTEIN HOS4"/>
    <property type="match status" value="1"/>
</dbReference>
<proteinExistence type="predicted"/>
<dbReference type="STRING" id="97972.A0A2V1DPW4"/>
<dbReference type="SUPFAM" id="SSF48403">
    <property type="entry name" value="Ankyrin repeat"/>
    <property type="match status" value="3"/>
</dbReference>
<organism evidence="5 6">
    <name type="scientific">Periconia macrospinosa</name>
    <dbReference type="NCBI Taxonomy" id="97972"/>
    <lineage>
        <taxon>Eukaryota</taxon>
        <taxon>Fungi</taxon>
        <taxon>Dikarya</taxon>
        <taxon>Ascomycota</taxon>
        <taxon>Pezizomycotina</taxon>
        <taxon>Dothideomycetes</taxon>
        <taxon>Pleosporomycetidae</taxon>
        <taxon>Pleosporales</taxon>
        <taxon>Massarineae</taxon>
        <taxon>Periconiaceae</taxon>
        <taxon>Periconia</taxon>
    </lineage>
</organism>
<evidence type="ECO:0000313" key="6">
    <source>
        <dbReference type="Proteomes" id="UP000244855"/>
    </source>
</evidence>
<dbReference type="Pfam" id="PF12796">
    <property type="entry name" value="Ank_2"/>
    <property type="match status" value="3"/>
</dbReference>
<feature type="domain" description="Clr5" evidence="4">
    <location>
        <begin position="8"/>
        <end position="51"/>
    </location>
</feature>
<gene>
    <name evidence="5" type="ORF">DM02DRAFT_593495</name>
</gene>
<evidence type="ECO:0000256" key="2">
    <source>
        <dbReference type="ARBA" id="ARBA00023043"/>
    </source>
</evidence>
<reference evidence="5 6" key="1">
    <citation type="journal article" date="2018" name="Sci. Rep.">
        <title>Comparative genomics provides insights into the lifestyle and reveals functional heterogeneity of dark septate endophytic fungi.</title>
        <authorList>
            <person name="Knapp D.G."/>
            <person name="Nemeth J.B."/>
            <person name="Barry K."/>
            <person name="Hainaut M."/>
            <person name="Henrissat B."/>
            <person name="Johnson J."/>
            <person name="Kuo A."/>
            <person name="Lim J.H.P."/>
            <person name="Lipzen A."/>
            <person name="Nolan M."/>
            <person name="Ohm R.A."/>
            <person name="Tamas L."/>
            <person name="Grigoriev I.V."/>
            <person name="Spatafora J.W."/>
            <person name="Nagy L.G."/>
            <person name="Kovacs G.M."/>
        </authorList>
    </citation>
    <scope>NUCLEOTIDE SEQUENCE [LARGE SCALE GENOMIC DNA]</scope>
    <source>
        <strain evidence="5 6">DSE2036</strain>
    </source>
</reference>
<accession>A0A2V1DPW4</accession>
<dbReference type="Pfam" id="PF14420">
    <property type="entry name" value="Clr5"/>
    <property type="match status" value="1"/>
</dbReference>
<dbReference type="OrthoDB" id="427518at2759"/>
<protein>
    <submittedName>
        <fullName evidence="5">Ankyrin</fullName>
    </submittedName>
</protein>
<dbReference type="Gene3D" id="1.25.40.20">
    <property type="entry name" value="Ankyrin repeat-containing domain"/>
    <property type="match status" value="3"/>
</dbReference>
<feature type="repeat" description="ANK" evidence="3">
    <location>
        <begin position="496"/>
        <end position="528"/>
    </location>
</feature>
<dbReference type="InterPro" id="IPR036770">
    <property type="entry name" value="Ankyrin_rpt-contain_sf"/>
</dbReference>
<evidence type="ECO:0000313" key="5">
    <source>
        <dbReference type="EMBL" id="PVH99921.1"/>
    </source>
</evidence>
<evidence type="ECO:0000256" key="3">
    <source>
        <dbReference type="PROSITE-ProRule" id="PRU00023"/>
    </source>
</evidence>
<dbReference type="Proteomes" id="UP000244855">
    <property type="component" value="Unassembled WGS sequence"/>
</dbReference>
<dbReference type="PRINTS" id="PR01415">
    <property type="entry name" value="ANKYRIN"/>
</dbReference>
<dbReference type="InterPro" id="IPR051165">
    <property type="entry name" value="Multifunctional_ANK_Repeat"/>
</dbReference>
<feature type="repeat" description="ANK" evidence="3">
    <location>
        <begin position="1011"/>
        <end position="1043"/>
    </location>
</feature>
<feature type="repeat" description="ANK" evidence="3">
    <location>
        <begin position="906"/>
        <end position="938"/>
    </location>
</feature>
<keyword evidence="1" id="KW-0677">Repeat</keyword>
<name>A0A2V1DPW4_9PLEO</name>
<keyword evidence="2 3" id="KW-0040">ANK repeat</keyword>
<dbReference type="EMBL" id="KZ805382">
    <property type="protein sequence ID" value="PVH99921.1"/>
    <property type="molecule type" value="Genomic_DNA"/>
</dbReference>